<proteinExistence type="inferred from homology"/>
<evidence type="ECO:0000256" key="3">
    <source>
        <dbReference type="ARBA" id="ARBA00022664"/>
    </source>
</evidence>
<comment type="function">
    <text evidence="7">Required for pre-mRNA splicing.</text>
</comment>
<comment type="similarity">
    <text evidence="2 7">Belongs to the PRP38 family.</text>
</comment>
<evidence type="ECO:0000256" key="2">
    <source>
        <dbReference type="ARBA" id="ARBA00006164"/>
    </source>
</evidence>
<evidence type="ECO:0000256" key="7">
    <source>
        <dbReference type="RuleBase" id="RU367025"/>
    </source>
</evidence>
<evidence type="ECO:0000313" key="8">
    <source>
        <dbReference type="EMBL" id="CAE2291434.1"/>
    </source>
</evidence>
<evidence type="ECO:0000256" key="1">
    <source>
        <dbReference type="ARBA" id="ARBA00004123"/>
    </source>
</evidence>
<reference evidence="8" key="1">
    <citation type="submission" date="2021-01" db="EMBL/GenBank/DDBJ databases">
        <authorList>
            <person name="Corre E."/>
            <person name="Pelletier E."/>
            <person name="Niang G."/>
            <person name="Scheremetjew M."/>
            <person name="Finn R."/>
            <person name="Kale V."/>
            <person name="Holt S."/>
            <person name="Cochrane G."/>
            <person name="Meng A."/>
            <person name="Brown T."/>
            <person name="Cohen L."/>
        </authorList>
    </citation>
    <scope>NUCLEOTIDE SEQUENCE</scope>
    <source>
        <strain evidence="8">SoJaBio B1-5/56/2</strain>
    </source>
</reference>
<protein>
    <recommendedName>
        <fullName evidence="7">Pre-mRNA-splicing factor 38</fullName>
    </recommendedName>
</protein>
<gene>
    <name evidence="8" type="ORF">NAES01612_LOCUS5396</name>
</gene>
<comment type="subcellular location">
    <subcellularLocation>
        <location evidence="1 7">Nucleus</location>
    </subcellularLocation>
</comment>
<keyword evidence="5 7" id="KW-0508">mRNA splicing</keyword>
<accession>A0A7S4KDG5</accession>
<keyword evidence="3 7" id="KW-0507">mRNA processing</keyword>
<evidence type="ECO:0000256" key="4">
    <source>
        <dbReference type="ARBA" id="ARBA00022728"/>
    </source>
</evidence>
<dbReference type="GO" id="GO:0005681">
    <property type="term" value="C:spliceosomal complex"/>
    <property type="evidence" value="ECO:0007669"/>
    <property type="project" value="UniProtKB-KW"/>
</dbReference>
<evidence type="ECO:0000256" key="5">
    <source>
        <dbReference type="ARBA" id="ARBA00023187"/>
    </source>
</evidence>
<evidence type="ECO:0000256" key="6">
    <source>
        <dbReference type="ARBA" id="ARBA00023242"/>
    </source>
</evidence>
<sequence length="342" mass="38498">MGTVYEFIPSTYVVRNEDEQRADRTQQLVAEIMLVAGESLPPIDHVMVKRCNAVGGVPKSSYVILSPEHAREFFHNRVSENSLFDAIGEVAAPSQYNIDETLWRRIQEYIGSEKGTSKPNQDNIIDHISTQIRSINAFDGDNPSMFFVLLAKYMALGISTENLQRLTDHENPYVKAAGIIMARYVCSPSQIDDILLTPALVGSPEIASDFSKQVVYVMKGYCITIPELLEKLVKNDEFLEAWFPVYTPVHHAVLCENLRRLQNGMPKIYQDNASPTLPFSFSSSVQFFHYVECKKGLSDDADSKRSALASTRDGQKVCRKTQLHDNSPTVLNLCDFEDTPYV</sequence>
<name>A0A7S4KDG5_9EUKA</name>
<keyword evidence="6 7" id="KW-0539">Nucleus</keyword>
<keyword evidence="4 7" id="KW-0747">Spliceosome</keyword>
<organism evidence="8">
    <name type="scientific">Paramoeba aestuarina</name>
    <dbReference type="NCBI Taxonomy" id="180227"/>
    <lineage>
        <taxon>Eukaryota</taxon>
        <taxon>Amoebozoa</taxon>
        <taxon>Discosea</taxon>
        <taxon>Flabellinia</taxon>
        <taxon>Dactylopodida</taxon>
        <taxon>Paramoebidae</taxon>
        <taxon>Paramoeba</taxon>
    </lineage>
</organism>
<dbReference type="EMBL" id="HBKR01008170">
    <property type="protein sequence ID" value="CAE2291434.1"/>
    <property type="molecule type" value="Transcribed_RNA"/>
</dbReference>
<dbReference type="Pfam" id="PF03371">
    <property type="entry name" value="PRP38"/>
    <property type="match status" value="1"/>
</dbReference>
<dbReference type="AlphaFoldDB" id="A0A7S4KDG5"/>
<dbReference type="InterPro" id="IPR005037">
    <property type="entry name" value="PRP38"/>
</dbReference>
<dbReference type="GO" id="GO:0000398">
    <property type="term" value="P:mRNA splicing, via spliceosome"/>
    <property type="evidence" value="ECO:0007669"/>
    <property type="project" value="UniProtKB-UniRule"/>
</dbReference>